<dbReference type="Gene3D" id="1.10.287.470">
    <property type="entry name" value="Helix hairpin bin"/>
    <property type="match status" value="1"/>
</dbReference>
<dbReference type="Gene3D" id="2.40.420.20">
    <property type="match status" value="1"/>
</dbReference>
<dbReference type="EMBL" id="APHR01000071">
    <property type="protein sequence ID" value="EMR12104.1"/>
    <property type="molecule type" value="Genomic_DNA"/>
</dbReference>
<dbReference type="PANTHER" id="PTHR30097">
    <property type="entry name" value="CATION EFFLUX SYSTEM PROTEIN CUSB"/>
    <property type="match status" value="1"/>
</dbReference>
<dbReference type="InterPro" id="IPR058649">
    <property type="entry name" value="CzcB_C"/>
</dbReference>
<dbReference type="Gene3D" id="2.40.50.100">
    <property type="match status" value="1"/>
</dbReference>
<proteinExistence type="predicted"/>
<sequence>MKIKHSLPGFLIVFMLLTACDLLEHDHHEHAEPEEQHQQRMTLWKDDLELYIKFDTAVAGLSQDWVVYLTQLPGYEPARNISLELQFQVGGEVRWRYQMTESGIQGMFTKEIAIPEAGQYDLSVAITTAQDSQTIALGTVDIAGSKPLAQQHSDRNDDEILFPKLQQWHMPFATAVAQEDLIAPQLLVSTRVESIPDKFVRLLMPATGLVGIPEGGQWPSVGMEVSVGQPLAQVLPVSGGEDMGQLQLEIVEANERYRLARSELERVRSLNEQGVVADRRIEQAEAEANVARHTLRRLESQRDLLLGGSAVNNTALVLRAPINGLIVSIESAPGEIAGTGDRLFTILDDSRVRLNAQIFPADLESIDVLTEPLLRQADGQWVRLEPMTPGMLLRTIDANDGSASFLMDVDNSNQNLITGSRLSIAFRTAEAQRHVVVPATALLDDDGVSIVIVQVDGESFQRRIVRPGVRALGQVAILEGLAAGERIVTLGAYTVLLAARETSTDVGHTH</sequence>
<feature type="domain" description="CzcB-like C-terminal circularly permuted SH3-like" evidence="3">
    <location>
        <begin position="435"/>
        <end position="495"/>
    </location>
</feature>
<keyword evidence="5" id="KW-1185">Reference proteome</keyword>
<reference evidence="4 5" key="1">
    <citation type="journal article" date="2013" name="Genome Announc.">
        <title>Draft Genome Sequence of Methylophaga lonarensis MPLT, a Haloalkaliphilic (Non-Methane-Utilizing) Methylotroph.</title>
        <authorList>
            <person name="Shetty S.A."/>
            <person name="Marathe N.P."/>
            <person name="Munot H."/>
            <person name="Antony C.P."/>
            <person name="Dhotre D.P."/>
            <person name="Murrell J.C."/>
            <person name="Shouche Y.S."/>
        </authorList>
    </citation>
    <scope>NUCLEOTIDE SEQUENCE [LARGE SCALE GENOMIC DNA]</scope>
    <source>
        <strain evidence="4 5">MPL</strain>
    </source>
</reference>
<dbReference type="GO" id="GO:0060003">
    <property type="term" value="P:copper ion export"/>
    <property type="evidence" value="ECO:0007669"/>
    <property type="project" value="TreeGrafter"/>
</dbReference>
<dbReference type="RefSeq" id="WP_009727341.1">
    <property type="nucleotide sequence ID" value="NZ_APHR01000071.1"/>
</dbReference>
<dbReference type="OrthoDB" id="9800613at2"/>
<accession>M7PNQ2</accession>
<dbReference type="STRING" id="1286106.MPL1_11935"/>
<comment type="caution">
    <text evidence="4">The sequence shown here is derived from an EMBL/GenBank/DDBJ whole genome shotgun (WGS) entry which is preliminary data.</text>
</comment>
<evidence type="ECO:0000313" key="4">
    <source>
        <dbReference type="EMBL" id="EMR12104.1"/>
    </source>
</evidence>
<dbReference type="AlphaFoldDB" id="M7PNQ2"/>
<keyword evidence="1" id="KW-0813">Transport</keyword>
<dbReference type="PATRIC" id="fig|1286106.3.peg.2392"/>
<evidence type="ECO:0000259" key="3">
    <source>
        <dbReference type="Pfam" id="PF25975"/>
    </source>
</evidence>
<dbReference type="eggNOG" id="COG0845">
    <property type="taxonomic scope" value="Bacteria"/>
</dbReference>
<evidence type="ECO:0000256" key="1">
    <source>
        <dbReference type="ARBA" id="ARBA00022448"/>
    </source>
</evidence>
<dbReference type="GO" id="GO:0046914">
    <property type="term" value="F:transition metal ion binding"/>
    <property type="evidence" value="ECO:0007669"/>
    <property type="project" value="TreeGrafter"/>
</dbReference>
<dbReference type="PROSITE" id="PS51257">
    <property type="entry name" value="PROKAR_LIPOPROTEIN"/>
    <property type="match status" value="1"/>
</dbReference>
<dbReference type="Gene3D" id="2.40.30.170">
    <property type="match status" value="1"/>
</dbReference>
<dbReference type="GO" id="GO:0030288">
    <property type="term" value="C:outer membrane-bounded periplasmic space"/>
    <property type="evidence" value="ECO:0007669"/>
    <property type="project" value="TreeGrafter"/>
</dbReference>
<protein>
    <submittedName>
        <fullName evidence="4">RND family efflux transporter MFP subunit</fullName>
    </submittedName>
</protein>
<feature type="coiled-coil region" evidence="2">
    <location>
        <begin position="243"/>
        <end position="301"/>
    </location>
</feature>
<organism evidence="4 5">
    <name type="scientific">Methylophaga lonarensis MPL</name>
    <dbReference type="NCBI Taxonomy" id="1286106"/>
    <lineage>
        <taxon>Bacteria</taxon>
        <taxon>Pseudomonadati</taxon>
        <taxon>Pseudomonadota</taxon>
        <taxon>Gammaproteobacteria</taxon>
        <taxon>Thiotrichales</taxon>
        <taxon>Piscirickettsiaceae</taxon>
        <taxon>Methylophaga</taxon>
    </lineage>
</organism>
<dbReference type="GO" id="GO:0015679">
    <property type="term" value="P:plasma membrane copper ion transport"/>
    <property type="evidence" value="ECO:0007669"/>
    <property type="project" value="TreeGrafter"/>
</dbReference>
<dbReference type="Pfam" id="PF25975">
    <property type="entry name" value="CzcB_C"/>
    <property type="match status" value="1"/>
</dbReference>
<dbReference type="SUPFAM" id="SSF111369">
    <property type="entry name" value="HlyD-like secretion proteins"/>
    <property type="match status" value="1"/>
</dbReference>
<dbReference type="Proteomes" id="UP000012019">
    <property type="component" value="Unassembled WGS sequence"/>
</dbReference>
<name>M7PNQ2_9GAMM</name>
<evidence type="ECO:0000256" key="2">
    <source>
        <dbReference type="SAM" id="Coils"/>
    </source>
</evidence>
<gene>
    <name evidence="4" type="ORF">MPL1_11935</name>
</gene>
<keyword evidence="2" id="KW-0175">Coiled coil</keyword>
<evidence type="ECO:0000313" key="5">
    <source>
        <dbReference type="Proteomes" id="UP000012019"/>
    </source>
</evidence>
<dbReference type="InterPro" id="IPR051909">
    <property type="entry name" value="MFP_Cation_Efflux"/>
</dbReference>
<dbReference type="PANTHER" id="PTHR30097:SF15">
    <property type="entry name" value="CATION EFFLUX SYSTEM PROTEIN CUSB"/>
    <property type="match status" value="1"/>
</dbReference>